<dbReference type="InterPro" id="IPR010022">
    <property type="entry name" value="XkdX"/>
</dbReference>
<protein>
    <submittedName>
        <fullName evidence="2">XkdX family protein</fullName>
    </submittedName>
</protein>
<sequence length="54" mass="6462">MDWFDFIKRYYNGGFYNNDPESRMYVGNFVKTGKITPEQFEEITGNPYPVEQEV</sequence>
<evidence type="ECO:0000313" key="2">
    <source>
        <dbReference type="EMBL" id="MBS4191736.1"/>
    </source>
</evidence>
<evidence type="ECO:0000313" key="3">
    <source>
        <dbReference type="Proteomes" id="UP000681027"/>
    </source>
</evidence>
<dbReference type="EMBL" id="JAGYPM010000003">
    <property type="protein sequence ID" value="MBS4191736.1"/>
    <property type="molecule type" value="Genomic_DNA"/>
</dbReference>
<evidence type="ECO:0000313" key="1">
    <source>
        <dbReference type="EMBL" id="MBS4188659.1"/>
    </source>
</evidence>
<dbReference type="EMBL" id="JAGYPM010000001">
    <property type="protein sequence ID" value="MBS4188659.1"/>
    <property type="molecule type" value="Genomic_DNA"/>
</dbReference>
<dbReference type="RefSeq" id="WP_213100184.1">
    <property type="nucleotide sequence ID" value="NZ_JAGYPM010000001.1"/>
</dbReference>
<proteinExistence type="predicted"/>
<dbReference type="Proteomes" id="UP000681027">
    <property type="component" value="Unassembled WGS sequence"/>
</dbReference>
<name>A0ABS5NVV9_9BACI</name>
<dbReference type="Pfam" id="PF09693">
    <property type="entry name" value="Phage_XkdX"/>
    <property type="match status" value="1"/>
</dbReference>
<reference evidence="2 3" key="1">
    <citation type="submission" date="2021-05" db="EMBL/GenBank/DDBJ databases">
        <title>Novel Bacillus species.</title>
        <authorList>
            <person name="Liu G."/>
        </authorList>
    </citation>
    <scope>NUCLEOTIDE SEQUENCE [LARGE SCALE GENOMIC DNA]</scope>
    <source>
        <strain evidence="2 3">FJAT-49705</strain>
    </source>
</reference>
<organism evidence="2 3">
    <name type="scientific">Cytobacillus citreus</name>
    <dbReference type="NCBI Taxonomy" id="2833586"/>
    <lineage>
        <taxon>Bacteria</taxon>
        <taxon>Bacillati</taxon>
        <taxon>Bacillota</taxon>
        <taxon>Bacilli</taxon>
        <taxon>Bacillales</taxon>
        <taxon>Bacillaceae</taxon>
        <taxon>Cytobacillus</taxon>
    </lineage>
</organism>
<dbReference type="NCBIfam" id="TIGR01669">
    <property type="entry name" value="phage_XkdX"/>
    <property type="match status" value="1"/>
</dbReference>
<accession>A0ABS5NVV9</accession>
<comment type="caution">
    <text evidence="2">The sequence shown here is derived from an EMBL/GenBank/DDBJ whole genome shotgun (WGS) entry which is preliminary data.</text>
</comment>
<gene>
    <name evidence="1" type="ORF">KHA94_00295</name>
    <name evidence="2" type="ORF">KHA94_16220</name>
</gene>
<keyword evidence="3" id="KW-1185">Reference proteome</keyword>